<dbReference type="Proteomes" id="UP000004671">
    <property type="component" value="Chromosome"/>
</dbReference>
<sequence length="53" mass="6064">MEENKNTNNKYIKKDSLSGINILKPSNIKKPIDKNKQNINETKTTTSEGEKNE</sequence>
<feature type="compositionally biased region" description="Polar residues" evidence="1">
    <location>
        <begin position="1"/>
        <end position="10"/>
    </location>
</feature>
<name>H1XTB1_CALAY</name>
<keyword evidence="4" id="KW-1185">Reference proteome</keyword>
<reference evidence="2 5" key="2">
    <citation type="submission" date="2016-11" db="EMBL/GenBank/DDBJ databases">
        <title>Genomic analysis of Caldithrix abyssi and proposal of a novel bacterial phylum Caldithrichaeota.</title>
        <authorList>
            <person name="Kublanov I."/>
            <person name="Sigalova O."/>
            <person name="Gavrilov S."/>
            <person name="Lebedinsky A."/>
            <person name="Ivanova N."/>
            <person name="Daum C."/>
            <person name="Reddy T."/>
            <person name="Klenk H.P."/>
            <person name="Goker M."/>
            <person name="Reva O."/>
            <person name="Miroshnichenko M."/>
            <person name="Kyprides N."/>
            <person name="Woyke T."/>
            <person name="Gelfand M."/>
        </authorList>
    </citation>
    <scope>NUCLEOTIDE SEQUENCE [LARGE SCALE GENOMIC DNA]</scope>
    <source>
        <strain evidence="2 5">LF13</strain>
    </source>
</reference>
<evidence type="ECO:0000313" key="3">
    <source>
        <dbReference type="EMBL" id="EHO40344.1"/>
    </source>
</evidence>
<dbReference type="EMBL" id="CM001402">
    <property type="protein sequence ID" value="EHO40344.1"/>
    <property type="molecule type" value="Genomic_DNA"/>
</dbReference>
<feature type="compositionally biased region" description="Polar residues" evidence="1">
    <location>
        <begin position="37"/>
        <end position="47"/>
    </location>
</feature>
<evidence type="ECO:0000313" key="4">
    <source>
        <dbReference type="Proteomes" id="UP000004671"/>
    </source>
</evidence>
<evidence type="ECO:0000256" key="1">
    <source>
        <dbReference type="SAM" id="MobiDB-lite"/>
    </source>
</evidence>
<dbReference type="KEGG" id="caby:Cabys_3550"/>
<dbReference type="Proteomes" id="UP000183868">
    <property type="component" value="Chromosome"/>
</dbReference>
<feature type="region of interest" description="Disordered" evidence="1">
    <location>
        <begin position="1"/>
        <end position="53"/>
    </location>
</feature>
<dbReference type="STRING" id="880073.Cabys_3550"/>
<dbReference type="AlphaFoldDB" id="H1XTB1"/>
<dbReference type="PaxDb" id="880073-Calab_0704"/>
<dbReference type="HOGENOM" id="CLU_3059509_0_0_0"/>
<protein>
    <submittedName>
        <fullName evidence="3">Uncharacterized protein</fullName>
    </submittedName>
</protein>
<gene>
    <name evidence="2" type="ORF">Cabys_3550</name>
    <name evidence="3" type="ORF">Calab_0704</name>
</gene>
<dbReference type="EMBL" id="CP018099">
    <property type="protein sequence ID" value="APF20296.1"/>
    <property type="molecule type" value="Genomic_DNA"/>
</dbReference>
<proteinExistence type="predicted"/>
<evidence type="ECO:0000313" key="2">
    <source>
        <dbReference type="EMBL" id="APF20296.1"/>
    </source>
</evidence>
<dbReference type="RefSeq" id="WP_006927295.1">
    <property type="nucleotide sequence ID" value="NZ_CM001402.1"/>
</dbReference>
<accession>H1XTB1</accession>
<reference evidence="3 4" key="1">
    <citation type="submission" date="2011-09" db="EMBL/GenBank/DDBJ databases">
        <title>The permanent draft genome of Caldithrix abyssi DSM 13497.</title>
        <authorList>
            <consortium name="US DOE Joint Genome Institute (JGI-PGF)"/>
            <person name="Lucas S."/>
            <person name="Han J."/>
            <person name="Lapidus A."/>
            <person name="Bruce D."/>
            <person name="Goodwin L."/>
            <person name="Pitluck S."/>
            <person name="Peters L."/>
            <person name="Kyrpides N."/>
            <person name="Mavromatis K."/>
            <person name="Ivanova N."/>
            <person name="Mikhailova N."/>
            <person name="Chertkov O."/>
            <person name="Detter J.C."/>
            <person name="Tapia R."/>
            <person name="Han C."/>
            <person name="Land M."/>
            <person name="Hauser L."/>
            <person name="Markowitz V."/>
            <person name="Cheng J.-F."/>
            <person name="Hugenholtz P."/>
            <person name="Woyke T."/>
            <person name="Wu D."/>
            <person name="Spring S."/>
            <person name="Brambilla E."/>
            <person name="Klenk H.-P."/>
            <person name="Eisen J.A."/>
        </authorList>
    </citation>
    <scope>NUCLEOTIDE SEQUENCE [LARGE SCALE GENOMIC DNA]</scope>
    <source>
        <strain evidence="3 4">DSM 13497</strain>
    </source>
</reference>
<evidence type="ECO:0000313" key="5">
    <source>
        <dbReference type="Proteomes" id="UP000183868"/>
    </source>
</evidence>
<organism evidence="3 4">
    <name type="scientific">Caldithrix abyssi DSM 13497</name>
    <dbReference type="NCBI Taxonomy" id="880073"/>
    <lineage>
        <taxon>Bacteria</taxon>
        <taxon>Pseudomonadati</taxon>
        <taxon>Calditrichota</taxon>
        <taxon>Calditrichia</taxon>
        <taxon>Calditrichales</taxon>
        <taxon>Calditrichaceae</taxon>
        <taxon>Caldithrix</taxon>
    </lineage>
</organism>